<feature type="coiled-coil region" evidence="1">
    <location>
        <begin position="78"/>
        <end position="105"/>
    </location>
</feature>
<evidence type="ECO:0000313" key="2">
    <source>
        <dbReference type="EMBL" id="AJA06777.1"/>
    </source>
</evidence>
<proteinExistence type="predicted"/>
<gene>
    <name evidence="2" type="ORF">TM7x_01295</name>
</gene>
<dbReference type="Proteomes" id="UP000030902">
    <property type="component" value="Chromosome"/>
</dbReference>
<evidence type="ECO:0000313" key="3">
    <source>
        <dbReference type="Proteomes" id="UP000030902"/>
    </source>
</evidence>
<sequence>MPTFITPEVQAKRAANLKETEKRMEELRKNEVSRFFEEGISEFCEEVRKAAINEYLMKGKLPDEICIYDHDLLITSAVANNSECRKELLKELQSLEEKVRDVEFSYTESNPWVATTDPCIVVYFSNNQE</sequence>
<dbReference type="KEGG" id="sox:TM7x_01295"/>
<protein>
    <submittedName>
        <fullName evidence="2">Uncharacterized protein</fullName>
    </submittedName>
</protein>
<reference evidence="2 3" key="1">
    <citation type="journal article" date="2015" name="Proc. Natl. Acad. Sci. U.S.A.">
        <title>Cultivation of a human-associated TM7 phylotype reveals a reduced genome and epibiotic parasitic lifestyle.</title>
        <authorList>
            <person name="He X."/>
            <person name="McLean J.S."/>
            <person name="Edlund A."/>
            <person name="Yooseph S."/>
            <person name="Hall A.P."/>
            <person name="Liu S.Y."/>
            <person name="Dorrestein P.C."/>
            <person name="Esquenazi E."/>
            <person name="Hunter R.C."/>
            <person name="Cheng G."/>
            <person name="Nelson K.E."/>
            <person name="Lux R."/>
            <person name="Shi W."/>
        </authorList>
    </citation>
    <scope>NUCLEOTIDE SEQUENCE [LARGE SCALE GENOMIC DNA]</scope>
    <source>
        <strain evidence="2 3">TM7x</strain>
    </source>
</reference>
<accession>A0A6S4GVR8</accession>
<name>A0A6S4GVR8_9BACT</name>
<dbReference type="EMBL" id="CP007496">
    <property type="protein sequence ID" value="AJA06777.1"/>
    <property type="molecule type" value="Genomic_DNA"/>
</dbReference>
<dbReference type="RefSeq" id="WP_039327148.1">
    <property type="nucleotide sequence ID" value="NZ_CP007496.1"/>
</dbReference>
<dbReference type="AlphaFoldDB" id="A0A6S4GVR8"/>
<keyword evidence="1" id="KW-0175">Coiled coil</keyword>
<evidence type="ECO:0000256" key="1">
    <source>
        <dbReference type="SAM" id="Coils"/>
    </source>
</evidence>
<organism evidence="2 3">
    <name type="scientific">Candidatus Nanosynbacter lyticus</name>
    <dbReference type="NCBI Taxonomy" id="2093824"/>
    <lineage>
        <taxon>Bacteria</taxon>
        <taxon>Candidatus Saccharimonadota</taxon>
        <taxon>Candidatus Saccharimonadia</taxon>
        <taxon>Candidatus Nanosynbacterales</taxon>
        <taxon>Candidatus Nanosynbacteraceae</taxon>
        <taxon>Candidatus Nanosynbacter</taxon>
    </lineage>
</organism>
<keyword evidence="3" id="KW-1185">Reference proteome</keyword>